<proteinExistence type="predicted"/>
<keyword evidence="2" id="KW-1185">Reference proteome</keyword>
<accession>A0ABV8H0C8</accession>
<dbReference type="RefSeq" id="WP_379496970.1">
    <property type="nucleotide sequence ID" value="NZ_JBHSAO010000008.1"/>
</dbReference>
<dbReference type="EMBL" id="JBHSAO010000008">
    <property type="protein sequence ID" value="MFC4024478.1"/>
    <property type="molecule type" value="Genomic_DNA"/>
</dbReference>
<sequence>MPVLVVNCDDWLGYHIVNKLLEQGYKVDGIVHSDRNDEPDEDLTMFFGRNSSFTMIPADKEKKYNIGIIAGDYDGKIKQKIEKLFVINPDKKEQRSVNHATSCTTIKAPLLFGEWMPMNEKGIFHKNEFIPFTSEKFKESSLYVQNFTKGLLQWMKVPNLPSELHIYSSNHKREVNTKLDKNIYLRDNTPNRDHVKTVIEHYVLFKKR</sequence>
<comment type="caution">
    <text evidence="1">The sequence shown here is derived from an EMBL/GenBank/DDBJ whole genome shotgun (WGS) entry which is preliminary data.</text>
</comment>
<name>A0ABV8H0C8_9BACI</name>
<protein>
    <submittedName>
        <fullName evidence="1">Uncharacterized protein</fullName>
    </submittedName>
</protein>
<gene>
    <name evidence="1" type="ORF">ACFOUV_11795</name>
</gene>
<evidence type="ECO:0000313" key="1">
    <source>
        <dbReference type="EMBL" id="MFC4024478.1"/>
    </source>
</evidence>
<organism evidence="1 2">
    <name type="scientific">Oceanobacillus longus</name>
    <dbReference type="NCBI Taxonomy" id="930120"/>
    <lineage>
        <taxon>Bacteria</taxon>
        <taxon>Bacillati</taxon>
        <taxon>Bacillota</taxon>
        <taxon>Bacilli</taxon>
        <taxon>Bacillales</taxon>
        <taxon>Bacillaceae</taxon>
        <taxon>Oceanobacillus</taxon>
    </lineage>
</organism>
<reference evidence="2" key="1">
    <citation type="journal article" date="2019" name="Int. J. Syst. Evol. Microbiol.">
        <title>The Global Catalogue of Microorganisms (GCM) 10K type strain sequencing project: providing services to taxonomists for standard genome sequencing and annotation.</title>
        <authorList>
            <consortium name="The Broad Institute Genomics Platform"/>
            <consortium name="The Broad Institute Genome Sequencing Center for Infectious Disease"/>
            <person name="Wu L."/>
            <person name="Ma J."/>
        </authorList>
    </citation>
    <scope>NUCLEOTIDE SEQUENCE [LARGE SCALE GENOMIC DNA]</scope>
    <source>
        <strain evidence="2">IBRC-M 10703</strain>
    </source>
</reference>
<dbReference type="Proteomes" id="UP001595772">
    <property type="component" value="Unassembled WGS sequence"/>
</dbReference>
<evidence type="ECO:0000313" key="2">
    <source>
        <dbReference type="Proteomes" id="UP001595772"/>
    </source>
</evidence>